<evidence type="ECO:0000256" key="1">
    <source>
        <dbReference type="ARBA" id="ARBA00022679"/>
    </source>
</evidence>
<dbReference type="OrthoDB" id="7205533at2"/>
<reference evidence="5" key="1">
    <citation type="submission" date="2016-10" db="EMBL/GenBank/DDBJ databases">
        <authorList>
            <person name="Varghese N."/>
            <person name="Submissions S."/>
        </authorList>
    </citation>
    <scope>NUCLEOTIDE SEQUENCE [LARGE SCALE GENOMIC DNA]</scope>
    <source>
        <strain evidence="5">DSM 4771</strain>
    </source>
</reference>
<dbReference type="InterPro" id="IPR050680">
    <property type="entry name" value="YpeA/RimI_acetyltransf"/>
</dbReference>
<keyword evidence="4" id="KW-0687">Ribonucleoprotein</keyword>
<keyword evidence="5" id="KW-1185">Reference proteome</keyword>
<dbReference type="GO" id="GO:0016747">
    <property type="term" value="F:acyltransferase activity, transferring groups other than amino-acyl groups"/>
    <property type="evidence" value="ECO:0007669"/>
    <property type="project" value="InterPro"/>
</dbReference>
<dbReference type="Pfam" id="PF00583">
    <property type="entry name" value="Acetyltransf_1"/>
    <property type="match status" value="1"/>
</dbReference>
<dbReference type="InterPro" id="IPR016181">
    <property type="entry name" value="Acyl_CoA_acyltransferase"/>
</dbReference>
<dbReference type="SUPFAM" id="SSF55729">
    <property type="entry name" value="Acyl-CoA N-acyltransferases (Nat)"/>
    <property type="match status" value="1"/>
</dbReference>
<keyword evidence="1" id="KW-0808">Transferase</keyword>
<organism evidence="4 5">
    <name type="scientific">Salimicrobium halophilum</name>
    <dbReference type="NCBI Taxonomy" id="86666"/>
    <lineage>
        <taxon>Bacteria</taxon>
        <taxon>Bacillati</taxon>
        <taxon>Bacillota</taxon>
        <taxon>Bacilli</taxon>
        <taxon>Bacillales</taxon>
        <taxon>Bacillaceae</taxon>
        <taxon>Salimicrobium</taxon>
    </lineage>
</organism>
<dbReference type="Proteomes" id="UP000199225">
    <property type="component" value="Unassembled WGS sequence"/>
</dbReference>
<keyword evidence="4" id="KW-0689">Ribosomal protein</keyword>
<sequence>MNVTITACTEYDAETILDIGYETFDETFRDQNTPEAMKAYLDEAFTIPKIEGELNHPESRFYFLYAEENLAGYLKVNTGEAQTEEMGEDTAEIERIYVRSRFQKQGLGKVLYNKALEIAKEQEKEKIWLGVWETNRNAISFYAKMGFEQVNSHSFYMGEEEQTDYIMIKHLD</sequence>
<dbReference type="STRING" id="86666.SAMN04490247_2586"/>
<protein>
    <submittedName>
        <fullName evidence="4">Ribosomal protein S18 acetylase RimI</fullName>
    </submittedName>
</protein>
<dbReference type="EMBL" id="FNEV01000008">
    <property type="protein sequence ID" value="SDJ62636.1"/>
    <property type="molecule type" value="Genomic_DNA"/>
</dbReference>
<dbReference type="PANTHER" id="PTHR43420">
    <property type="entry name" value="ACETYLTRANSFERASE"/>
    <property type="match status" value="1"/>
</dbReference>
<dbReference type="GO" id="GO:0005840">
    <property type="term" value="C:ribosome"/>
    <property type="evidence" value="ECO:0007669"/>
    <property type="project" value="UniProtKB-KW"/>
</dbReference>
<dbReference type="AlphaFoldDB" id="A0A1G8V942"/>
<dbReference type="InterPro" id="IPR000182">
    <property type="entry name" value="GNAT_dom"/>
</dbReference>
<evidence type="ECO:0000313" key="5">
    <source>
        <dbReference type="Proteomes" id="UP000199225"/>
    </source>
</evidence>
<dbReference type="RefSeq" id="WP_093194288.1">
    <property type="nucleotide sequence ID" value="NZ_FNEV01000008.1"/>
</dbReference>
<gene>
    <name evidence="4" type="ORF">SAMN04490247_2586</name>
</gene>
<evidence type="ECO:0000313" key="4">
    <source>
        <dbReference type="EMBL" id="SDJ62636.1"/>
    </source>
</evidence>
<name>A0A1G8V942_9BACI</name>
<dbReference type="CDD" id="cd04301">
    <property type="entry name" value="NAT_SF"/>
    <property type="match status" value="1"/>
</dbReference>
<keyword evidence="2" id="KW-0012">Acyltransferase</keyword>
<dbReference type="PANTHER" id="PTHR43420:SF47">
    <property type="entry name" value="N-ACETYLTRANSFERASE DOMAIN-CONTAINING PROTEIN"/>
    <property type="match status" value="1"/>
</dbReference>
<proteinExistence type="predicted"/>
<evidence type="ECO:0000256" key="2">
    <source>
        <dbReference type="ARBA" id="ARBA00023315"/>
    </source>
</evidence>
<dbReference type="Gene3D" id="3.40.630.30">
    <property type="match status" value="1"/>
</dbReference>
<dbReference type="PROSITE" id="PS51186">
    <property type="entry name" value="GNAT"/>
    <property type="match status" value="1"/>
</dbReference>
<accession>A0A1G8V942</accession>
<feature type="domain" description="N-acetyltransferase" evidence="3">
    <location>
        <begin position="3"/>
        <end position="172"/>
    </location>
</feature>
<evidence type="ECO:0000259" key="3">
    <source>
        <dbReference type="PROSITE" id="PS51186"/>
    </source>
</evidence>